<accession>A0A401YWW2</accession>
<organism evidence="2 3">
    <name type="scientific">Embleya hyalina</name>
    <dbReference type="NCBI Taxonomy" id="516124"/>
    <lineage>
        <taxon>Bacteria</taxon>
        <taxon>Bacillati</taxon>
        <taxon>Actinomycetota</taxon>
        <taxon>Actinomycetes</taxon>
        <taxon>Kitasatosporales</taxon>
        <taxon>Streptomycetaceae</taxon>
        <taxon>Embleya</taxon>
    </lineage>
</organism>
<proteinExistence type="predicted"/>
<dbReference type="AlphaFoldDB" id="A0A401YWW2"/>
<dbReference type="Gene3D" id="3.40.1410.10">
    <property type="entry name" value="Chorismate lyase-like"/>
    <property type="match status" value="1"/>
</dbReference>
<sequence length="194" mass="20459">MPQTSPAPAVAPPPGRCPRGPDSRIARFASPATRMLLAGDGLTTVLLQAVLRVPLGIRTDSIEQARASVLGDTEAVSALRVPGRRPCWSRHSRLLTPDGATVSFNRVVAPTARDPRVDAAMADPEQPLGFALNGAGLTTVRQLHGVGRVRWPAGTGRLCAFKTYTLHGPGGVLAFVHERYSPDWFSAAVDAPAG</sequence>
<dbReference type="Proteomes" id="UP000286931">
    <property type="component" value="Unassembled WGS sequence"/>
</dbReference>
<comment type="caution">
    <text evidence="2">The sequence shown here is derived from an EMBL/GenBank/DDBJ whole genome shotgun (WGS) entry which is preliminary data.</text>
</comment>
<name>A0A401YWW2_9ACTN</name>
<dbReference type="RefSeq" id="WP_126640949.1">
    <property type="nucleotide sequence ID" value="NZ_BIFH01000031.1"/>
</dbReference>
<keyword evidence="3" id="KW-1185">Reference proteome</keyword>
<evidence type="ECO:0000313" key="3">
    <source>
        <dbReference type="Proteomes" id="UP000286931"/>
    </source>
</evidence>
<gene>
    <name evidence="2" type="ORF">EHYA_06816</name>
</gene>
<evidence type="ECO:0000313" key="2">
    <source>
        <dbReference type="EMBL" id="GCD99104.1"/>
    </source>
</evidence>
<evidence type="ECO:0008006" key="4">
    <source>
        <dbReference type="Google" id="ProtNLM"/>
    </source>
</evidence>
<reference evidence="2 3" key="1">
    <citation type="submission" date="2018-12" db="EMBL/GenBank/DDBJ databases">
        <title>Draft genome sequence of Embleya hyalina NBRC 13850T.</title>
        <authorList>
            <person name="Komaki H."/>
            <person name="Hosoyama A."/>
            <person name="Kimura A."/>
            <person name="Ichikawa N."/>
            <person name="Tamura T."/>
        </authorList>
    </citation>
    <scope>NUCLEOTIDE SEQUENCE [LARGE SCALE GENOMIC DNA]</scope>
    <source>
        <strain evidence="2 3">NBRC 13850</strain>
    </source>
</reference>
<dbReference type="SUPFAM" id="SSF64288">
    <property type="entry name" value="Chorismate lyase-like"/>
    <property type="match status" value="1"/>
</dbReference>
<dbReference type="EMBL" id="BIFH01000031">
    <property type="protein sequence ID" value="GCD99104.1"/>
    <property type="molecule type" value="Genomic_DNA"/>
</dbReference>
<dbReference type="InterPro" id="IPR028978">
    <property type="entry name" value="Chorismate_lyase_/UTRA_dom_sf"/>
</dbReference>
<feature type="region of interest" description="Disordered" evidence="1">
    <location>
        <begin position="1"/>
        <end position="21"/>
    </location>
</feature>
<protein>
    <recommendedName>
        <fullName evidence="4">DUF98 domain-containing protein</fullName>
    </recommendedName>
</protein>
<dbReference type="OrthoDB" id="4497714at2"/>
<evidence type="ECO:0000256" key="1">
    <source>
        <dbReference type="SAM" id="MobiDB-lite"/>
    </source>
</evidence>